<dbReference type="SUPFAM" id="SSF52833">
    <property type="entry name" value="Thioredoxin-like"/>
    <property type="match status" value="1"/>
</dbReference>
<keyword evidence="4" id="KW-1185">Reference proteome</keyword>
<evidence type="ECO:0000313" key="3">
    <source>
        <dbReference type="EMBL" id="TKX29972.1"/>
    </source>
</evidence>
<comment type="similarity">
    <text evidence="1 2">Belongs to the ArsC family.</text>
</comment>
<accession>A0A4V6DW59</accession>
<proteinExistence type="inferred from homology"/>
<evidence type="ECO:0000256" key="1">
    <source>
        <dbReference type="ARBA" id="ARBA00007198"/>
    </source>
</evidence>
<sequence>MLKFYGIKNCNSVKKAQDFLSNKELKFDFFDIKKLDEKTLDDWLSKRDILEFINTAGTTSKKLGLNKDKIINLDKNDLKQIVLNNPSCIKRPIIDKNGQIYIGKEYESFL</sequence>
<name>A0A4V6DW59_9BACT</name>
<gene>
    <name evidence="3" type="ORF">CQA69_06495</name>
</gene>
<dbReference type="InterPro" id="IPR036249">
    <property type="entry name" value="Thioredoxin-like_sf"/>
</dbReference>
<protein>
    <submittedName>
        <fullName evidence="3">ArsC family transcriptional regulator</fullName>
    </submittedName>
</protein>
<dbReference type="PROSITE" id="PS51353">
    <property type="entry name" value="ARSC"/>
    <property type="match status" value="1"/>
</dbReference>
<dbReference type="OrthoDB" id="9803749at2"/>
<dbReference type="Proteomes" id="UP000308838">
    <property type="component" value="Unassembled WGS sequence"/>
</dbReference>
<dbReference type="Pfam" id="PF03960">
    <property type="entry name" value="ArsC"/>
    <property type="match status" value="1"/>
</dbReference>
<dbReference type="Gene3D" id="3.40.30.10">
    <property type="entry name" value="Glutaredoxin"/>
    <property type="match status" value="1"/>
</dbReference>
<dbReference type="AlphaFoldDB" id="A0A4V6DW59"/>
<dbReference type="EMBL" id="NXLZ01000011">
    <property type="protein sequence ID" value="TKX29972.1"/>
    <property type="molecule type" value="Genomic_DNA"/>
</dbReference>
<organism evidence="3 4">
    <name type="scientific">Campylobacter estrildidarum</name>
    <dbReference type="NCBI Taxonomy" id="2510189"/>
    <lineage>
        <taxon>Bacteria</taxon>
        <taxon>Pseudomonadati</taxon>
        <taxon>Campylobacterota</taxon>
        <taxon>Epsilonproteobacteria</taxon>
        <taxon>Campylobacterales</taxon>
        <taxon>Campylobacteraceae</taxon>
        <taxon>Campylobacter</taxon>
    </lineage>
</organism>
<reference evidence="3 4" key="1">
    <citation type="submission" date="2018-05" db="EMBL/GenBank/DDBJ databases">
        <title>Novel Campyloabacter and Helicobacter Species and Strains.</title>
        <authorList>
            <person name="Mannion A.J."/>
            <person name="Shen Z."/>
            <person name="Fox J.G."/>
        </authorList>
    </citation>
    <scope>NUCLEOTIDE SEQUENCE [LARGE SCALE GENOMIC DNA]</scope>
    <source>
        <strain evidence="4">MIT17-664</strain>
    </source>
</reference>
<comment type="caution">
    <text evidence="3">The sequence shown here is derived from an EMBL/GenBank/DDBJ whole genome shotgun (WGS) entry which is preliminary data.</text>
</comment>
<dbReference type="CDD" id="cd02977">
    <property type="entry name" value="ArsC_family"/>
    <property type="match status" value="1"/>
</dbReference>
<evidence type="ECO:0000313" key="4">
    <source>
        <dbReference type="Proteomes" id="UP000308838"/>
    </source>
</evidence>
<dbReference type="PANTHER" id="PTHR30041">
    <property type="entry name" value="ARSENATE REDUCTASE"/>
    <property type="match status" value="1"/>
</dbReference>
<dbReference type="RefSeq" id="WP_137620974.1">
    <property type="nucleotide sequence ID" value="NZ_NXLZ01000011.1"/>
</dbReference>
<dbReference type="InterPro" id="IPR006660">
    <property type="entry name" value="Arsenate_reductase-like"/>
</dbReference>
<dbReference type="PANTHER" id="PTHR30041:SF8">
    <property type="entry name" value="PROTEIN YFFB"/>
    <property type="match status" value="1"/>
</dbReference>
<evidence type="ECO:0000256" key="2">
    <source>
        <dbReference type="PROSITE-ProRule" id="PRU01282"/>
    </source>
</evidence>